<sequence length="219" mass="22506">MGADSTSSLLGVLGAGTSSAAYASCLALLQQAPASLERSDYLRPAPATSYRNARAAGVSFQFQADGTAPTDEAWRCTVIDVYNAEAQQAADKRKRAPQWGVCPLLPLRLELRDIKRPSGAETSATAGSLDVTATSTGGDFVAALGEPSRKGGGEALAAGGASGLGPGAWLEWEGEAEGRRVTLMVELVGEGAKGAGRWEKDKAGKAMWGVLTIALVGQP</sequence>
<evidence type="ECO:0000313" key="1">
    <source>
        <dbReference type="EMBL" id="PWN96112.1"/>
    </source>
</evidence>
<dbReference type="OrthoDB" id="2224399at2759"/>
<dbReference type="Proteomes" id="UP000245946">
    <property type="component" value="Unassembled WGS sequence"/>
</dbReference>
<reference evidence="1 2" key="1">
    <citation type="journal article" date="2018" name="Mol. Biol. Evol.">
        <title>Broad Genomic Sampling Reveals a Smut Pathogenic Ancestry of the Fungal Clade Ustilaginomycotina.</title>
        <authorList>
            <person name="Kijpornyongpan T."/>
            <person name="Mondo S.J."/>
            <person name="Barry K."/>
            <person name="Sandor L."/>
            <person name="Lee J."/>
            <person name="Lipzen A."/>
            <person name="Pangilinan J."/>
            <person name="LaButti K."/>
            <person name="Hainaut M."/>
            <person name="Henrissat B."/>
            <person name="Grigoriev I.V."/>
            <person name="Spatafora J.W."/>
            <person name="Aime M.C."/>
        </authorList>
    </citation>
    <scope>NUCLEOTIDE SEQUENCE [LARGE SCALE GENOMIC DNA]</scope>
    <source>
        <strain evidence="1 2">MCA 4186</strain>
    </source>
</reference>
<proteinExistence type="predicted"/>
<accession>A0A316Z580</accession>
<protein>
    <submittedName>
        <fullName evidence="1">Uncharacterized protein</fullName>
    </submittedName>
</protein>
<dbReference type="AlphaFoldDB" id="A0A316Z580"/>
<name>A0A316Z580_9BASI</name>
<dbReference type="RefSeq" id="XP_025596391.1">
    <property type="nucleotide sequence ID" value="XM_025743137.1"/>
</dbReference>
<keyword evidence="2" id="KW-1185">Reference proteome</keyword>
<organism evidence="1 2">
    <name type="scientific">Tilletiopsis washingtonensis</name>
    <dbReference type="NCBI Taxonomy" id="58919"/>
    <lineage>
        <taxon>Eukaryota</taxon>
        <taxon>Fungi</taxon>
        <taxon>Dikarya</taxon>
        <taxon>Basidiomycota</taxon>
        <taxon>Ustilaginomycotina</taxon>
        <taxon>Exobasidiomycetes</taxon>
        <taxon>Entylomatales</taxon>
        <taxon>Entylomatales incertae sedis</taxon>
        <taxon>Tilletiopsis</taxon>
    </lineage>
</organism>
<dbReference type="EMBL" id="KZ819301">
    <property type="protein sequence ID" value="PWN96112.1"/>
    <property type="molecule type" value="Genomic_DNA"/>
</dbReference>
<evidence type="ECO:0000313" key="2">
    <source>
        <dbReference type="Proteomes" id="UP000245946"/>
    </source>
</evidence>
<dbReference type="GeneID" id="37270681"/>
<gene>
    <name evidence="1" type="ORF">FA09DRAFT_331693</name>
</gene>